<gene>
    <name evidence="2" type="ORF">A0J61_03240</name>
</gene>
<evidence type="ECO:0000259" key="1">
    <source>
        <dbReference type="PROSITE" id="PS50181"/>
    </source>
</evidence>
<dbReference type="EMBL" id="LUGH01000136">
    <property type="protein sequence ID" value="OBZ88700.1"/>
    <property type="molecule type" value="Genomic_DNA"/>
</dbReference>
<dbReference type="AlphaFoldDB" id="A0A1C7NI76"/>
<dbReference type="InParanoid" id="A0A1C7NI76"/>
<comment type="caution">
    <text evidence="2">The sequence shown here is derived from an EMBL/GenBank/DDBJ whole genome shotgun (WGS) entry which is preliminary data.</text>
</comment>
<dbReference type="SUPFAM" id="SSF81383">
    <property type="entry name" value="F-box domain"/>
    <property type="match status" value="1"/>
</dbReference>
<dbReference type="InterPro" id="IPR001810">
    <property type="entry name" value="F-box_dom"/>
</dbReference>
<evidence type="ECO:0000313" key="3">
    <source>
        <dbReference type="Proteomes" id="UP000093000"/>
    </source>
</evidence>
<keyword evidence="3" id="KW-1185">Reference proteome</keyword>
<feature type="domain" description="F-box" evidence="1">
    <location>
        <begin position="1"/>
        <end position="41"/>
    </location>
</feature>
<accession>A0A1C7NI76</accession>
<reference evidence="2 3" key="1">
    <citation type="submission" date="2016-03" db="EMBL/GenBank/DDBJ databases">
        <title>Choanephora cucurbitarum.</title>
        <authorList>
            <person name="Min B."/>
            <person name="Park H."/>
            <person name="Park J.-H."/>
            <person name="Shin H.-D."/>
            <person name="Choi I.-G."/>
        </authorList>
    </citation>
    <scope>NUCLEOTIDE SEQUENCE [LARGE SCALE GENOMIC DNA]</scope>
    <source>
        <strain evidence="2 3">KUS-F28377</strain>
    </source>
</reference>
<sequence>MDRLPLEVLLEIFSYLSLSSFEALYQVFDRAIVNEALVHKLRCSKTKPLLNLVSTNLHELAAMTANKRNESYLPLYFACFDPIHQLVWTLPDFSGASHYFRVKDAYVSHGKLVIQPHDPQYDQQKVLVSLWDIRKSFPPTRAGTFSGASEYAHIQSQEWTLHQSGCILDSCLIPQHNAIHTETIQCNIKSMDISTKETSVKRPALPSHYLRQTPKNQTKHNLNSPYYVPVYPDPTCGYFMVERLALTIPTLFELFRSR</sequence>
<protein>
    <recommendedName>
        <fullName evidence="1">F-box domain-containing protein</fullName>
    </recommendedName>
</protein>
<proteinExistence type="predicted"/>
<dbReference type="OrthoDB" id="2285859at2759"/>
<name>A0A1C7NI76_9FUNG</name>
<dbReference type="InterPro" id="IPR036047">
    <property type="entry name" value="F-box-like_dom_sf"/>
</dbReference>
<evidence type="ECO:0000313" key="2">
    <source>
        <dbReference type="EMBL" id="OBZ88700.1"/>
    </source>
</evidence>
<dbReference type="Proteomes" id="UP000093000">
    <property type="component" value="Unassembled WGS sequence"/>
</dbReference>
<dbReference type="PROSITE" id="PS50181">
    <property type="entry name" value="FBOX"/>
    <property type="match status" value="1"/>
</dbReference>
<dbReference type="CDD" id="cd09917">
    <property type="entry name" value="F-box_SF"/>
    <property type="match status" value="1"/>
</dbReference>
<organism evidence="2 3">
    <name type="scientific">Choanephora cucurbitarum</name>
    <dbReference type="NCBI Taxonomy" id="101091"/>
    <lineage>
        <taxon>Eukaryota</taxon>
        <taxon>Fungi</taxon>
        <taxon>Fungi incertae sedis</taxon>
        <taxon>Mucoromycota</taxon>
        <taxon>Mucoromycotina</taxon>
        <taxon>Mucoromycetes</taxon>
        <taxon>Mucorales</taxon>
        <taxon>Mucorineae</taxon>
        <taxon>Choanephoraceae</taxon>
        <taxon>Choanephoroideae</taxon>
        <taxon>Choanephora</taxon>
    </lineage>
</organism>